<dbReference type="EMBL" id="FNLO01000003">
    <property type="protein sequence ID" value="SDV47863.1"/>
    <property type="molecule type" value="Genomic_DNA"/>
</dbReference>
<sequence>MFCPALRRAPRTLRALSLSIALFGLVIDTAHAARAMPVVAAENFYGDIVQQIGGQNVEVTSILSNPEQDPHAFEASPTVARQLAAAKLVVYNGAGYDAWLEKLLSASRGNQRHVIAAAPLVGKKDGDNPHLWYLPATMPAVAKAVGAYLERQDPAHRTDYAANLSQVLSQLARVEQRVAEMRKRYAGQPVTASEPVFGYMAEALGLQMRNARFQLAVMNETEPSASDIAAFERDLREHRVRVMIYNSQTSDQMTRRLLGIAKQAGVPTVAVTETQPAGKRFDAWMLDTLDALDRALAGAH</sequence>
<name>A0A1H2PMS7_9BURK</name>
<dbReference type="SUPFAM" id="SSF53807">
    <property type="entry name" value="Helical backbone' metal receptor"/>
    <property type="match status" value="1"/>
</dbReference>
<evidence type="ECO:0000313" key="7">
    <source>
        <dbReference type="Proteomes" id="UP000243719"/>
    </source>
</evidence>
<dbReference type="AlphaFoldDB" id="A0A1H2PMS7"/>
<dbReference type="Gene3D" id="3.40.50.1980">
    <property type="entry name" value="Nitrogenase molybdenum iron protein domain"/>
    <property type="match status" value="2"/>
</dbReference>
<dbReference type="PANTHER" id="PTHR42953">
    <property type="entry name" value="HIGH-AFFINITY ZINC UPTAKE SYSTEM PROTEIN ZNUA-RELATED"/>
    <property type="match status" value="1"/>
</dbReference>
<gene>
    <name evidence="6" type="ORF">SAMN05216551_103358</name>
</gene>
<keyword evidence="7" id="KW-1185">Reference proteome</keyword>
<protein>
    <submittedName>
        <fullName evidence="6">Zinc/manganese transport system substrate-binding protein</fullName>
    </submittedName>
</protein>
<dbReference type="InterPro" id="IPR050492">
    <property type="entry name" value="Bact_metal-bind_prot9"/>
</dbReference>
<dbReference type="GO" id="GO:0030313">
    <property type="term" value="C:cell envelope"/>
    <property type="evidence" value="ECO:0007669"/>
    <property type="project" value="UniProtKB-SubCell"/>
</dbReference>
<comment type="subcellular location">
    <subcellularLocation>
        <location evidence="1">Cell envelope</location>
    </subcellularLocation>
</comment>
<evidence type="ECO:0000256" key="5">
    <source>
        <dbReference type="SAM" id="SignalP"/>
    </source>
</evidence>
<dbReference type="InterPro" id="IPR006127">
    <property type="entry name" value="ZnuA-like"/>
</dbReference>
<reference evidence="7" key="1">
    <citation type="submission" date="2016-09" db="EMBL/GenBank/DDBJ databases">
        <authorList>
            <person name="Varghese N."/>
            <person name="Submissions S."/>
        </authorList>
    </citation>
    <scope>NUCLEOTIDE SEQUENCE [LARGE SCALE GENOMIC DNA]</scope>
    <source>
        <strain evidence="7">JS23</strain>
    </source>
</reference>
<evidence type="ECO:0000256" key="3">
    <source>
        <dbReference type="ARBA" id="ARBA00022723"/>
    </source>
</evidence>
<feature type="chain" id="PRO_5017396278" evidence="5">
    <location>
        <begin position="33"/>
        <end position="300"/>
    </location>
</feature>
<keyword evidence="2" id="KW-0813">Transport</keyword>
<accession>A0A1H2PMS7</accession>
<proteinExistence type="predicted"/>
<evidence type="ECO:0000256" key="2">
    <source>
        <dbReference type="ARBA" id="ARBA00022448"/>
    </source>
</evidence>
<organism evidence="6 7">
    <name type="scientific">Chitinasiproducens palmae</name>
    <dbReference type="NCBI Taxonomy" id="1770053"/>
    <lineage>
        <taxon>Bacteria</taxon>
        <taxon>Pseudomonadati</taxon>
        <taxon>Pseudomonadota</taxon>
        <taxon>Betaproteobacteria</taxon>
        <taxon>Burkholderiales</taxon>
        <taxon>Burkholderiaceae</taxon>
        <taxon>Chitinasiproducens</taxon>
    </lineage>
</organism>
<evidence type="ECO:0000256" key="1">
    <source>
        <dbReference type="ARBA" id="ARBA00004196"/>
    </source>
</evidence>
<dbReference type="GO" id="GO:0030001">
    <property type="term" value="P:metal ion transport"/>
    <property type="evidence" value="ECO:0007669"/>
    <property type="project" value="InterPro"/>
</dbReference>
<keyword evidence="4 5" id="KW-0732">Signal</keyword>
<feature type="signal peptide" evidence="5">
    <location>
        <begin position="1"/>
        <end position="32"/>
    </location>
</feature>
<dbReference type="Pfam" id="PF01297">
    <property type="entry name" value="ZnuA"/>
    <property type="match status" value="1"/>
</dbReference>
<dbReference type="Proteomes" id="UP000243719">
    <property type="component" value="Unassembled WGS sequence"/>
</dbReference>
<dbReference type="STRING" id="1770053.SAMN05216551_103358"/>
<dbReference type="RefSeq" id="WP_091906615.1">
    <property type="nucleotide sequence ID" value="NZ_FNLO01000003.1"/>
</dbReference>
<dbReference type="OrthoDB" id="9793396at2"/>
<evidence type="ECO:0000313" key="6">
    <source>
        <dbReference type="EMBL" id="SDV47863.1"/>
    </source>
</evidence>
<dbReference type="PANTHER" id="PTHR42953:SF1">
    <property type="entry name" value="METAL-BINDING PROTEIN HI_0362-RELATED"/>
    <property type="match status" value="1"/>
</dbReference>
<evidence type="ECO:0000256" key="4">
    <source>
        <dbReference type="ARBA" id="ARBA00022729"/>
    </source>
</evidence>
<dbReference type="GO" id="GO:0046872">
    <property type="term" value="F:metal ion binding"/>
    <property type="evidence" value="ECO:0007669"/>
    <property type="project" value="UniProtKB-KW"/>
</dbReference>
<keyword evidence="3" id="KW-0479">Metal-binding</keyword>